<dbReference type="Pfam" id="PF08606">
    <property type="entry name" value="Prp19"/>
    <property type="match status" value="1"/>
</dbReference>
<dbReference type="InterPro" id="IPR013915">
    <property type="entry name" value="Prp19_cc"/>
</dbReference>
<name>A0AAV9IP81_CYACA</name>
<evidence type="ECO:0000256" key="1">
    <source>
        <dbReference type="SAM" id="Coils"/>
    </source>
</evidence>
<dbReference type="SMART" id="SM00320">
    <property type="entry name" value="WD40"/>
    <property type="match status" value="4"/>
</dbReference>
<feature type="domain" description="Prp19 coiled-coil region" evidence="2">
    <location>
        <begin position="17"/>
        <end position="72"/>
    </location>
</feature>
<evidence type="ECO:0000259" key="2">
    <source>
        <dbReference type="Pfam" id="PF08606"/>
    </source>
</evidence>
<dbReference type="Gene3D" id="2.130.10.10">
    <property type="entry name" value="YVTN repeat-like/Quinoprotein amine dehydrogenase"/>
    <property type="match status" value="1"/>
</dbReference>
<feature type="coiled-coil region" evidence="1">
    <location>
        <begin position="20"/>
        <end position="54"/>
    </location>
</feature>
<sequence length="460" mass="50051">MEETTREVGECSTQQVAGALRQLQEAVDGLVRERAQWRAELQAAREELAAALLRNEAAVRVIQRLLQEREESGEGGRAWKQQRREVLPGELASFLVERQGVGMNGRKQAAQREGVTVQELQKRSWREPQVAVRFAAPIAALVMHPHRDALLATIDRDQVCRVHSLVGVCRRNALMRMDAVASAAWMPQSSSEGSGAPAAERLLLLTADGALAVRAGSPQQPHASAKTCLLPDLEDPGTATKASLDAHRLSVHESGRVCGVSSTRFRGIAQGAHWALIDLPQQQVAATYRETSAAPGSFGFSTLAQHPDGLLWATAGHGPELLLWDVRMPEPARHLADTVAGHPVYVQFANNGYSMGVSGDDGSVRLYDLRRVECLRQYDQATGAFSFHHSGFCVAIAHRTETATAGQVQLYTTRRALDEPWGELTAPAHAFITGLSWCAPTSTLLASARDDGSVYQWRGK</sequence>
<protein>
    <recommendedName>
        <fullName evidence="2">Prp19 coiled-coil region domain-containing protein</fullName>
    </recommendedName>
</protein>
<dbReference type="InterPro" id="IPR015943">
    <property type="entry name" value="WD40/YVTN_repeat-like_dom_sf"/>
</dbReference>
<dbReference type="InterPro" id="IPR036322">
    <property type="entry name" value="WD40_repeat_dom_sf"/>
</dbReference>
<dbReference type="AlphaFoldDB" id="A0AAV9IP81"/>
<keyword evidence="4" id="KW-1185">Reference proteome</keyword>
<evidence type="ECO:0000313" key="3">
    <source>
        <dbReference type="EMBL" id="KAK4534054.1"/>
    </source>
</evidence>
<gene>
    <name evidence="3" type="ORF">CDCA_CDCA01G0079</name>
</gene>
<organism evidence="3 4">
    <name type="scientific">Cyanidium caldarium</name>
    <name type="common">Red alga</name>
    <dbReference type="NCBI Taxonomy" id="2771"/>
    <lineage>
        <taxon>Eukaryota</taxon>
        <taxon>Rhodophyta</taxon>
        <taxon>Bangiophyceae</taxon>
        <taxon>Cyanidiales</taxon>
        <taxon>Cyanidiaceae</taxon>
        <taxon>Cyanidium</taxon>
    </lineage>
</organism>
<dbReference type="Pfam" id="PF00400">
    <property type="entry name" value="WD40"/>
    <property type="match status" value="1"/>
</dbReference>
<dbReference type="InterPro" id="IPR001680">
    <property type="entry name" value="WD40_rpt"/>
</dbReference>
<dbReference type="SUPFAM" id="SSF50978">
    <property type="entry name" value="WD40 repeat-like"/>
    <property type="match status" value="1"/>
</dbReference>
<dbReference type="EMBL" id="JANCYW010000001">
    <property type="protein sequence ID" value="KAK4534054.1"/>
    <property type="molecule type" value="Genomic_DNA"/>
</dbReference>
<comment type="caution">
    <text evidence="3">The sequence shown here is derived from an EMBL/GenBank/DDBJ whole genome shotgun (WGS) entry which is preliminary data.</text>
</comment>
<proteinExistence type="predicted"/>
<dbReference type="Proteomes" id="UP001301350">
    <property type="component" value="Unassembled WGS sequence"/>
</dbReference>
<evidence type="ECO:0000313" key="4">
    <source>
        <dbReference type="Proteomes" id="UP001301350"/>
    </source>
</evidence>
<reference evidence="3 4" key="1">
    <citation type="submission" date="2022-07" db="EMBL/GenBank/DDBJ databases">
        <title>Genome-wide signatures of adaptation to extreme environments.</title>
        <authorList>
            <person name="Cho C.H."/>
            <person name="Yoon H.S."/>
        </authorList>
    </citation>
    <scope>NUCLEOTIDE SEQUENCE [LARGE SCALE GENOMIC DNA]</scope>
    <source>
        <strain evidence="3 4">DBV 063 E5</strain>
    </source>
</reference>
<accession>A0AAV9IP81</accession>
<keyword evidence="1" id="KW-0175">Coiled coil</keyword>